<accession>A0A8J4GKZ6</accession>
<name>A0A8J4GKZ6_9CHLO</name>
<evidence type="ECO:0000256" key="1">
    <source>
        <dbReference type="SAM" id="MobiDB-lite"/>
    </source>
</evidence>
<dbReference type="AlphaFoldDB" id="A0A8J4GKZ6"/>
<dbReference type="CDD" id="cd01647">
    <property type="entry name" value="RT_LTR"/>
    <property type="match status" value="1"/>
</dbReference>
<sequence>MDPNMKPPYRPPYRLSPEKWKRHGPKSMTFLQKVTSFHLLHLMVPQFYLLKNHALTNYACALTVKNRYPLPRIDDLLDHLHGATIFSSLDLHSGYHQIRLSPEDQHRCAFTSPFGRCEMHVLAFGLANAPATFQTLMNNIFKDKINKYTLVYLDDLLVFSKTP</sequence>
<dbReference type="EMBL" id="BNCQ01000033">
    <property type="protein sequence ID" value="GIM10056.1"/>
    <property type="molecule type" value="Genomic_DNA"/>
</dbReference>
<dbReference type="SUPFAM" id="SSF56672">
    <property type="entry name" value="DNA/RNA polymerases"/>
    <property type="match status" value="1"/>
</dbReference>
<organism evidence="3 4">
    <name type="scientific">Volvox reticuliferus</name>
    <dbReference type="NCBI Taxonomy" id="1737510"/>
    <lineage>
        <taxon>Eukaryota</taxon>
        <taxon>Viridiplantae</taxon>
        <taxon>Chlorophyta</taxon>
        <taxon>core chlorophytes</taxon>
        <taxon>Chlorophyceae</taxon>
        <taxon>CS clade</taxon>
        <taxon>Chlamydomonadales</taxon>
        <taxon>Volvocaceae</taxon>
        <taxon>Volvox</taxon>
    </lineage>
</organism>
<dbReference type="Gene3D" id="3.10.10.10">
    <property type="entry name" value="HIV Type 1 Reverse Transcriptase, subunit A, domain 1"/>
    <property type="match status" value="1"/>
</dbReference>
<dbReference type="InterPro" id="IPR053134">
    <property type="entry name" value="RNA-dir_DNA_polymerase"/>
</dbReference>
<evidence type="ECO:0000313" key="4">
    <source>
        <dbReference type="Proteomes" id="UP000722791"/>
    </source>
</evidence>
<dbReference type="InterPro" id="IPR043502">
    <property type="entry name" value="DNA/RNA_pol_sf"/>
</dbReference>
<protein>
    <recommendedName>
        <fullName evidence="2">Reverse transcriptase domain-containing protein</fullName>
    </recommendedName>
</protein>
<evidence type="ECO:0000313" key="3">
    <source>
        <dbReference type="EMBL" id="GIM10056.1"/>
    </source>
</evidence>
<dbReference type="Proteomes" id="UP000722791">
    <property type="component" value="Unassembled WGS sequence"/>
</dbReference>
<evidence type="ECO:0000259" key="2">
    <source>
        <dbReference type="Pfam" id="PF00078"/>
    </source>
</evidence>
<feature type="domain" description="Reverse transcriptase" evidence="2">
    <location>
        <begin position="64"/>
        <end position="162"/>
    </location>
</feature>
<reference evidence="3" key="1">
    <citation type="journal article" date="2021" name="Proc. Natl. Acad. Sci. U.S.A.">
        <title>Three genomes in the algal genus Volvox reveal the fate of a haploid sex-determining region after a transition to homothallism.</title>
        <authorList>
            <person name="Yamamoto K."/>
            <person name="Hamaji T."/>
            <person name="Kawai-Toyooka H."/>
            <person name="Matsuzaki R."/>
            <person name="Takahashi F."/>
            <person name="Nishimura Y."/>
            <person name="Kawachi M."/>
            <person name="Noguchi H."/>
            <person name="Minakuchi Y."/>
            <person name="Umen J.G."/>
            <person name="Toyoda A."/>
            <person name="Nozaki H."/>
        </authorList>
    </citation>
    <scope>NUCLEOTIDE SEQUENCE</scope>
    <source>
        <strain evidence="3">NIES-3785</strain>
    </source>
</reference>
<dbReference type="InterPro" id="IPR000477">
    <property type="entry name" value="RT_dom"/>
</dbReference>
<comment type="caution">
    <text evidence="3">The sequence shown here is derived from an EMBL/GenBank/DDBJ whole genome shotgun (WGS) entry which is preliminary data.</text>
</comment>
<dbReference type="PANTHER" id="PTHR24559">
    <property type="entry name" value="TRANSPOSON TY3-I GAG-POL POLYPROTEIN"/>
    <property type="match status" value="1"/>
</dbReference>
<dbReference type="Pfam" id="PF00078">
    <property type="entry name" value="RVT_1"/>
    <property type="match status" value="1"/>
</dbReference>
<gene>
    <name evidence="3" type="ORF">Vretimale_13824</name>
</gene>
<dbReference type="Gene3D" id="3.30.70.270">
    <property type="match status" value="1"/>
</dbReference>
<feature type="region of interest" description="Disordered" evidence="1">
    <location>
        <begin position="1"/>
        <end position="21"/>
    </location>
</feature>
<dbReference type="PANTHER" id="PTHR24559:SF444">
    <property type="entry name" value="REVERSE TRANSCRIPTASE DOMAIN-CONTAINING PROTEIN"/>
    <property type="match status" value="1"/>
</dbReference>
<feature type="compositionally biased region" description="Pro residues" evidence="1">
    <location>
        <begin position="1"/>
        <end position="11"/>
    </location>
</feature>
<dbReference type="InterPro" id="IPR043128">
    <property type="entry name" value="Rev_trsase/Diguanyl_cyclase"/>
</dbReference>
<proteinExistence type="predicted"/>